<proteinExistence type="predicted"/>
<protein>
    <recommendedName>
        <fullName evidence="3">Transposase</fullName>
    </recommendedName>
</protein>
<evidence type="ECO:0008006" key="3">
    <source>
        <dbReference type="Google" id="ProtNLM"/>
    </source>
</evidence>
<sequence length="65" mass="7391">CPKIIASNLTKNRHTQDYPVITKLPYYLAPKSGKNLEELLPCQWRVCRLSHDNLPAIPGMSPDFP</sequence>
<dbReference type="Proteomes" id="UP001596023">
    <property type="component" value="Unassembled WGS sequence"/>
</dbReference>
<gene>
    <name evidence="1" type="ORF">ACFO6W_18575</name>
</gene>
<feature type="non-terminal residue" evidence="1">
    <location>
        <position position="1"/>
    </location>
</feature>
<name>A0ABV9L080_9BACT</name>
<comment type="caution">
    <text evidence="1">The sequence shown here is derived from an EMBL/GenBank/DDBJ whole genome shotgun (WGS) entry which is preliminary data.</text>
</comment>
<dbReference type="RefSeq" id="WP_379999164.1">
    <property type="nucleotide sequence ID" value="NZ_JBHSGN010000113.1"/>
</dbReference>
<accession>A0ABV9L080</accession>
<evidence type="ECO:0000313" key="2">
    <source>
        <dbReference type="Proteomes" id="UP001596023"/>
    </source>
</evidence>
<evidence type="ECO:0000313" key="1">
    <source>
        <dbReference type="EMBL" id="MFC4675697.1"/>
    </source>
</evidence>
<reference evidence="2" key="1">
    <citation type="journal article" date="2019" name="Int. J. Syst. Evol. Microbiol.">
        <title>The Global Catalogue of Microorganisms (GCM) 10K type strain sequencing project: providing services to taxonomists for standard genome sequencing and annotation.</title>
        <authorList>
            <consortium name="The Broad Institute Genomics Platform"/>
            <consortium name="The Broad Institute Genome Sequencing Center for Infectious Disease"/>
            <person name="Wu L."/>
            <person name="Ma J."/>
        </authorList>
    </citation>
    <scope>NUCLEOTIDE SEQUENCE [LARGE SCALE GENOMIC DNA]</scope>
    <source>
        <strain evidence="2">CCUG 66188</strain>
    </source>
</reference>
<keyword evidence="2" id="KW-1185">Reference proteome</keyword>
<organism evidence="1 2">
    <name type="scientific">Dysgonomonas termitidis</name>
    <dbReference type="NCBI Taxonomy" id="1516126"/>
    <lineage>
        <taxon>Bacteria</taxon>
        <taxon>Pseudomonadati</taxon>
        <taxon>Bacteroidota</taxon>
        <taxon>Bacteroidia</taxon>
        <taxon>Bacteroidales</taxon>
        <taxon>Dysgonomonadaceae</taxon>
        <taxon>Dysgonomonas</taxon>
    </lineage>
</organism>
<dbReference type="EMBL" id="JBHSGN010000113">
    <property type="protein sequence ID" value="MFC4675697.1"/>
    <property type="molecule type" value="Genomic_DNA"/>
</dbReference>